<name>A0A1I7UVE2_9PELO</name>
<reference evidence="2" key="1">
    <citation type="submission" date="2016-11" db="UniProtKB">
        <authorList>
            <consortium name="WormBaseParasite"/>
        </authorList>
    </citation>
    <scope>IDENTIFICATION</scope>
</reference>
<dbReference type="AlphaFoldDB" id="A0A1I7UVE2"/>
<accession>A0A1I7UVE2</accession>
<organism evidence="1 2">
    <name type="scientific">Caenorhabditis tropicalis</name>
    <dbReference type="NCBI Taxonomy" id="1561998"/>
    <lineage>
        <taxon>Eukaryota</taxon>
        <taxon>Metazoa</taxon>
        <taxon>Ecdysozoa</taxon>
        <taxon>Nematoda</taxon>
        <taxon>Chromadorea</taxon>
        <taxon>Rhabditida</taxon>
        <taxon>Rhabditina</taxon>
        <taxon>Rhabditomorpha</taxon>
        <taxon>Rhabditoidea</taxon>
        <taxon>Rhabditidae</taxon>
        <taxon>Peloderinae</taxon>
        <taxon>Caenorhabditis</taxon>
    </lineage>
</organism>
<sequence length="146" mass="16908">MNLDNNDKGLLGELVRIKNVREVSTNRSKPEIPEVPMAGIIENVMESLDIEVENNGDHHEQIKGIYAWTAKRNIFKWKDVATLLLGLLPKDEKTALRAGYSFNNYTSRRMHNFLRLDDVNREYVMKVIVERDQVLKDNSGFQRHGI</sequence>
<keyword evidence="1" id="KW-1185">Reference proteome</keyword>
<evidence type="ECO:0000313" key="1">
    <source>
        <dbReference type="Proteomes" id="UP000095282"/>
    </source>
</evidence>
<protein>
    <submittedName>
        <fullName evidence="2">SPK domain-containing protein</fullName>
    </submittedName>
</protein>
<dbReference type="Proteomes" id="UP000095282">
    <property type="component" value="Unplaced"/>
</dbReference>
<evidence type="ECO:0000313" key="2">
    <source>
        <dbReference type="WBParaSite" id="Csp11.Scaffold630.g19730.t1"/>
    </source>
</evidence>
<dbReference type="WBParaSite" id="Csp11.Scaffold630.g19730.t1">
    <property type="protein sequence ID" value="Csp11.Scaffold630.g19730.t1"/>
    <property type="gene ID" value="Csp11.Scaffold630.g19730"/>
</dbReference>
<proteinExistence type="predicted"/>